<proteinExistence type="predicted"/>
<name>A0A183LQZ3_9TREM</name>
<reference evidence="1 2" key="1">
    <citation type="submission" date="2018-11" db="EMBL/GenBank/DDBJ databases">
        <authorList>
            <consortium name="Pathogen Informatics"/>
        </authorList>
    </citation>
    <scope>NUCLEOTIDE SEQUENCE [LARGE SCALE GENOMIC DNA]</scope>
    <source>
        <strain evidence="1 2">Zambia</strain>
    </source>
</reference>
<sequence length="229" mass="25272">MKPRKLHLVDIHKRTRLTSVLSRTDQAGVHGQVDLPYLCVELAWDPPEGLHTTKQISYQVFVRLIGPQELIEELTDTTLSSSELYGSSLEREGGHPLLQRRLLANVTGNTFRSSESDRIGYGLTYLFEVALMNTSSVGLTAQLEVTTPDAPNVATVSTSVGLNIPKRKSKILKYNTKNINPVTFDGDALEKVESFTYLGNIINERGGSDADVKAGIGKVWTSFLQLKNI</sequence>
<accession>A0A183LQZ3</accession>
<dbReference type="AlphaFoldDB" id="A0A183LQZ3"/>
<gene>
    <name evidence="1" type="ORF">SMRZ_LOCUS6218</name>
</gene>
<protein>
    <submittedName>
        <fullName evidence="1">Uncharacterized protein</fullName>
    </submittedName>
</protein>
<dbReference type="Proteomes" id="UP000277204">
    <property type="component" value="Unassembled WGS sequence"/>
</dbReference>
<dbReference type="EMBL" id="UZAI01002277">
    <property type="protein sequence ID" value="VDO69965.1"/>
    <property type="molecule type" value="Genomic_DNA"/>
</dbReference>
<evidence type="ECO:0000313" key="1">
    <source>
        <dbReference type="EMBL" id="VDO69965.1"/>
    </source>
</evidence>
<evidence type="ECO:0000313" key="2">
    <source>
        <dbReference type="Proteomes" id="UP000277204"/>
    </source>
</evidence>
<organism evidence="1 2">
    <name type="scientific">Schistosoma margrebowiei</name>
    <dbReference type="NCBI Taxonomy" id="48269"/>
    <lineage>
        <taxon>Eukaryota</taxon>
        <taxon>Metazoa</taxon>
        <taxon>Spiralia</taxon>
        <taxon>Lophotrochozoa</taxon>
        <taxon>Platyhelminthes</taxon>
        <taxon>Trematoda</taxon>
        <taxon>Digenea</taxon>
        <taxon>Strigeidida</taxon>
        <taxon>Schistosomatoidea</taxon>
        <taxon>Schistosomatidae</taxon>
        <taxon>Schistosoma</taxon>
    </lineage>
</organism>
<keyword evidence="2" id="KW-1185">Reference proteome</keyword>